<comment type="subcellular location">
    <subcellularLocation>
        <location evidence="1">Membrane</location>
        <topology evidence="1">Multi-pass membrane protein</topology>
    </subcellularLocation>
</comment>
<comment type="caution">
    <text evidence="11">The sequence shown here is derived from an EMBL/GenBank/DDBJ whole genome shotgun (WGS) entry which is preliminary data.</text>
</comment>
<evidence type="ECO:0000256" key="4">
    <source>
        <dbReference type="ARBA" id="ARBA00022679"/>
    </source>
</evidence>
<sequence length="493" mass="55339">MFLLDILKHPKILGYAGIIIPVIVQAALLHPYYQKDEAAIKTRRFLLPIIVLMAFATANARKWKPLSESKLANFCFVSLVTFHTICLGIQNGLYDGPVLKDGLKSLEKNQIICKEDEGALGSPINSKGNLSPSEEGKKESKREESNQEKIKDKECINAEKEIAKETQPQALGFDKRPSIGELVRFSTWLVFSPRGLECSWAPSKSVIAPRAPVSNAVFFRQELLRAIGFNIYGNFCWQLLVYSFTHQKGFYGVLTKHTGIPESAITEFVTSYGMSFCLGASMWSAMEIAACGMNAFEFLFYPLARATLPKNWAPEKPFDPQRYPLLFCKPWQRASVSDFWGRGWHSLFRRDLVFCGALPVAKCASALGFGKQVQKILGLMGAMFLTAVMHEYAIASVSDEKHGIGIISFFINCALVMLLENLLQTYTKIRFQGNLGRMWTYGWLLYLGKPALDLWAERGLGEGLVPIAQMKWSQILLPAGFALPTRWFNVLPF</sequence>
<evidence type="ECO:0000256" key="5">
    <source>
        <dbReference type="ARBA" id="ARBA00022692"/>
    </source>
</evidence>
<dbReference type="GO" id="GO:0016020">
    <property type="term" value="C:membrane"/>
    <property type="evidence" value="ECO:0007669"/>
    <property type="project" value="UniProtKB-SubCell"/>
</dbReference>
<dbReference type="GO" id="GO:0008374">
    <property type="term" value="F:O-acyltransferase activity"/>
    <property type="evidence" value="ECO:0007669"/>
    <property type="project" value="InterPro"/>
</dbReference>
<dbReference type="InterPro" id="IPR032805">
    <property type="entry name" value="Wax_synthase_dom"/>
</dbReference>
<reference evidence="11" key="1">
    <citation type="submission" date="2022-06" db="EMBL/GenBank/DDBJ databases">
        <authorList>
            <consortium name="SYNGENTA / RWTH Aachen University"/>
        </authorList>
    </citation>
    <scope>NUCLEOTIDE SEQUENCE</scope>
</reference>
<accession>A0AAV0BHV0</accession>
<keyword evidence="5 9" id="KW-0812">Transmembrane</keyword>
<evidence type="ECO:0000256" key="3">
    <source>
        <dbReference type="ARBA" id="ARBA00007282"/>
    </source>
</evidence>
<feature type="transmembrane region" description="Helical" evidence="9">
    <location>
        <begin position="376"/>
        <end position="397"/>
    </location>
</feature>
<dbReference type="Pfam" id="PF13813">
    <property type="entry name" value="MBOAT_2"/>
    <property type="match status" value="1"/>
</dbReference>
<feature type="region of interest" description="Disordered" evidence="8">
    <location>
        <begin position="120"/>
        <end position="150"/>
    </location>
</feature>
<feature type="transmembrane region" description="Helical" evidence="9">
    <location>
        <begin position="45"/>
        <end position="61"/>
    </location>
</feature>
<dbReference type="PANTHER" id="PTHR31595:SF57">
    <property type="entry name" value="OS04G0481900 PROTEIN"/>
    <property type="match status" value="1"/>
</dbReference>
<dbReference type="PANTHER" id="PTHR31595">
    <property type="entry name" value="LONG-CHAIN-ALCOHOL O-FATTY-ACYLTRANSFERASE 3-RELATED"/>
    <property type="match status" value="1"/>
</dbReference>
<dbReference type="Proteomes" id="UP001153365">
    <property type="component" value="Unassembled WGS sequence"/>
</dbReference>
<comment type="pathway">
    <text evidence="2">Secondary metabolite biosynthesis.</text>
</comment>
<name>A0AAV0BHV0_PHAPC</name>
<feature type="transmembrane region" description="Helical" evidence="9">
    <location>
        <begin position="12"/>
        <end position="33"/>
    </location>
</feature>
<dbReference type="EMBL" id="CALTRL010005778">
    <property type="protein sequence ID" value="CAH7686237.1"/>
    <property type="molecule type" value="Genomic_DNA"/>
</dbReference>
<keyword evidence="12" id="KW-1185">Reference proteome</keyword>
<evidence type="ECO:0000256" key="6">
    <source>
        <dbReference type="ARBA" id="ARBA00022989"/>
    </source>
</evidence>
<keyword evidence="6 9" id="KW-1133">Transmembrane helix</keyword>
<feature type="compositionally biased region" description="Polar residues" evidence="8">
    <location>
        <begin position="123"/>
        <end position="132"/>
    </location>
</feature>
<feature type="transmembrane region" description="Helical" evidence="9">
    <location>
        <begin position="403"/>
        <end position="423"/>
    </location>
</feature>
<keyword evidence="4" id="KW-0808">Transferase</keyword>
<gene>
    <name evidence="11" type="ORF">PPACK8108_LOCUS20859</name>
</gene>
<dbReference type="GO" id="GO:0006629">
    <property type="term" value="P:lipid metabolic process"/>
    <property type="evidence" value="ECO:0007669"/>
    <property type="project" value="InterPro"/>
</dbReference>
<feature type="domain" description="Wax synthase" evidence="10">
    <location>
        <begin position="323"/>
        <end position="411"/>
    </location>
</feature>
<evidence type="ECO:0000256" key="2">
    <source>
        <dbReference type="ARBA" id="ARBA00005179"/>
    </source>
</evidence>
<dbReference type="AlphaFoldDB" id="A0AAV0BHV0"/>
<evidence type="ECO:0000256" key="7">
    <source>
        <dbReference type="ARBA" id="ARBA00023136"/>
    </source>
</evidence>
<evidence type="ECO:0000256" key="9">
    <source>
        <dbReference type="SAM" id="Phobius"/>
    </source>
</evidence>
<dbReference type="InterPro" id="IPR044851">
    <property type="entry name" value="Wax_synthase"/>
</dbReference>
<organism evidence="11 12">
    <name type="scientific">Phakopsora pachyrhizi</name>
    <name type="common">Asian soybean rust disease fungus</name>
    <dbReference type="NCBI Taxonomy" id="170000"/>
    <lineage>
        <taxon>Eukaryota</taxon>
        <taxon>Fungi</taxon>
        <taxon>Dikarya</taxon>
        <taxon>Basidiomycota</taxon>
        <taxon>Pucciniomycotina</taxon>
        <taxon>Pucciniomycetes</taxon>
        <taxon>Pucciniales</taxon>
        <taxon>Phakopsoraceae</taxon>
        <taxon>Phakopsora</taxon>
    </lineage>
</organism>
<evidence type="ECO:0000313" key="11">
    <source>
        <dbReference type="EMBL" id="CAH7686237.1"/>
    </source>
</evidence>
<keyword evidence="7 9" id="KW-0472">Membrane</keyword>
<evidence type="ECO:0000256" key="8">
    <source>
        <dbReference type="SAM" id="MobiDB-lite"/>
    </source>
</evidence>
<proteinExistence type="inferred from homology"/>
<evidence type="ECO:0000259" key="10">
    <source>
        <dbReference type="Pfam" id="PF13813"/>
    </source>
</evidence>
<comment type="similarity">
    <text evidence="3">Belongs to the wax synthase family.</text>
</comment>
<protein>
    <recommendedName>
        <fullName evidence="10">Wax synthase domain-containing protein</fullName>
    </recommendedName>
</protein>
<evidence type="ECO:0000313" key="12">
    <source>
        <dbReference type="Proteomes" id="UP001153365"/>
    </source>
</evidence>
<evidence type="ECO:0000256" key="1">
    <source>
        <dbReference type="ARBA" id="ARBA00004141"/>
    </source>
</evidence>
<feature type="compositionally biased region" description="Basic and acidic residues" evidence="8">
    <location>
        <begin position="134"/>
        <end position="150"/>
    </location>
</feature>